<feature type="non-terminal residue" evidence="4">
    <location>
        <position position="1"/>
    </location>
</feature>
<keyword evidence="2" id="KW-0560">Oxidoreductase</keyword>
<dbReference type="InterPro" id="IPR002347">
    <property type="entry name" value="SDR_fam"/>
</dbReference>
<dbReference type="OMA" id="SHIIRAQ"/>
<dbReference type="GeneID" id="106156307"/>
<evidence type="ECO:0000313" key="4">
    <source>
        <dbReference type="RefSeq" id="XP_013386956.1"/>
    </source>
</evidence>
<dbReference type="PRINTS" id="PR00081">
    <property type="entry name" value="GDHRDH"/>
</dbReference>
<evidence type="ECO:0000313" key="3">
    <source>
        <dbReference type="Proteomes" id="UP000085678"/>
    </source>
</evidence>
<dbReference type="KEGG" id="lak:106156307"/>
<gene>
    <name evidence="4" type="primary">LOC106156307</name>
</gene>
<dbReference type="PANTHER" id="PTHR24322:SF736">
    <property type="entry name" value="RETINOL DEHYDROGENASE 10"/>
    <property type="match status" value="1"/>
</dbReference>
<sequence length="154" mass="16791">TVKAFLPSMLRKNHGHLVSIASSAGLVGVTGLADYCASKFAAVGFDESLKYELNAMGKDGVHTTVVCPYYINTGMFEGVKTRFPKVLPIVNQDYAASRIVDAVLINQEIVYIPRVLYFFLALKGLIPVKVGLLLAQAFGINNCMDDFKGRAKKD</sequence>
<dbReference type="AlphaFoldDB" id="A0A1S3HN71"/>
<organism evidence="3 4">
    <name type="scientific">Lingula anatina</name>
    <name type="common">Brachiopod</name>
    <name type="synonym">Lingula unguis</name>
    <dbReference type="NCBI Taxonomy" id="7574"/>
    <lineage>
        <taxon>Eukaryota</taxon>
        <taxon>Metazoa</taxon>
        <taxon>Spiralia</taxon>
        <taxon>Lophotrochozoa</taxon>
        <taxon>Brachiopoda</taxon>
        <taxon>Linguliformea</taxon>
        <taxon>Lingulata</taxon>
        <taxon>Lingulida</taxon>
        <taxon>Linguloidea</taxon>
        <taxon>Lingulidae</taxon>
        <taxon>Lingula</taxon>
    </lineage>
</organism>
<dbReference type="SUPFAM" id="SSF51735">
    <property type="entry name" value="NAD(P)-binding Rossmann-fold domains"/>
    <property type="match status" value="1"/>
</dbReference>
<comment type="similarity">
    <text evidence="1">Belongs to the short-chain dehydrogenases/reductases (SDR) family.</text>
</comment>
<keyword evidence="3" id="KW-1185">Reference proteome</keyword>
<accession>A0A1S3HN71</accession>
<protein>
    <submittedName>
        <fullName evidence="4">Epidermal retinol dehydrogenase 2-like</fullName>
    </submittedName>
</protein>
<dbReference type="Proteomes" id="UP000085678">
    <property type="component" value="Unplaced"/>
</dbReference>
<dbReference type="InterPro" id="IPR036291">
    <property type="entry name" value="NAD(P)-bd_dom_sf"/>
</dbReference>
<proteinExistence type="inferred from homology"/>
<dbReference type="STRING" id="7574.A0A1S3HN71"/>
<dbReference type="GO" id="GO:0016616">
    <property type="term" value="F:oxidoreductase activity, acting on the CH-OH group of donors, NAD or NADP as acceptor"/>
    <property type="evidence" value="ECO:0007669"/>
    <property type="project" value="TreeGrafter"/>
</dbReference>
<reference evidence="4" key="1">
    <citation type="submission" date="2025-08" db="UniProtKB">
        <authorList>
            <consortium name="RefSeq"/>
        </authorList>
    </citation>
    <scope>IDENTIFICATION</scope>
    <source>
        <tissue evidence="4">Gonads</tissue>
    </source>
</reference>
<dbReference type="RefSeq" id="XP_013386956.1">
    <property type="nucleotide sequence ID" value="XM_013531502.1"/>
</dbReference>
<dbReference type="PANTHER" id="PTHR24322">
    <property type="entry name" value="PKSB"/>
    <property type="match status" value="1"/>
</dbReference>
<evidence type="ECO:0000256" key="1">
    <source>
        <dbReference type="ARBA" id="ARBA00006484"/>
    </source>
</evidence>
<dbReference type="Gene3D" id="3.40.50.720">
    <property type="entry name" value="NAD(P)-binding Rossmann-like Domain"/>
    <property type="match status" value="1"/>
</dbReference>
<dbReference type="OrthoDB" id="10253736at2759"/>
<name>A0A1S3HN71_LINAN</name>
<dbReference type="InParanoid" id="A0A1S3HN71"/>
<dbReference type="Pfam" id="PF00106">
    <property type="entry name" value="adh_short"/>
    <property type="match status" value="1"/>
</dbReference>
<evidence type="ECO:0000256" key="2">
    <source>
        <dbReference type="ARBA" id="ARBA00023002"/>
    </source>
</evidence>